<dbReference type="RefSeq" id="WP_311708655.1">
    <property type="nucleotide sequence ID" value="NZ_JAVREL010000034.1"/>
</dbReference>
<evidence type="ECO:0000313" key="1">
    <source>
        <dbReference type="EMBL" id="MDT0347528.1"/>
    </source>
</evidence>
<accession>A0ABU2N3A1</accession>
<dbReference type="EMBL" id="JAVREL010000034">
    <property type="protein sequence ID" value="MDT0347528.1"/>
    <property type="molecule type" value="Genomic_DNA"/>
</dbReference>
<evidence type="ECO:0000313" key="2">
    <source>
        <dbReference type="Proteomes" id="UP001183246"/>
    </source>
</evidence>
<dbReference type="SUPFAM" id="SSF55144">
    <property type="entry name" value="LigT-like"/>
    <property type="match status" value="1"/>
</dbReference>
<organism evidence="1 2">
    <name type="scientific">Streptomyces litchfieldiae</name>
    <dbReference type="NCBI Taxonomy" id="3075543"/>
    <lineage>
        <taxon>Bacteria</taxon>
        <taxon>Bacillati</taxon>
        <taxon>Actinomycetota</taxon>
        <taxon>Actinomycetes</taxon>
        <taxon>Kitasatosporales</taxon>
        <taxon>Streptomycetaceae</taxon>
        <taxon>Streptomyces</taxon>
    </lineage>
</organism>
<protein>
    <submittedName>
        <fullName evidence="1">2'-5' RNA ligase family protein</fullName>
    </submittedName>
</protein>
<reference evidence="2" key="1">
    <citation type="submission" date="2023-07" db="EMBL/GenBank/DDBJ databases">
        <title>30 novel species of actinomycetes from the DSMZ collection.</title>
        <authorList>
            <person name="Nouioui I."/>
        </authorList>
    </citation>
    <scope>NUCLEOTIDE SEQUENCE [LARGE SCALE GENOMIC DNA]</scope>
    <source>
        <strain evidence="2">DSM 44938</strain>
    </source>
</reference>
<proteinExistence type="predicted"/>
<dbReference type="GO" id="GO:0016874">
    <property type="term" value="F:ligase activity"/>
    <property type="evidence" value="ECO:0007669"/>
    <property type="project" value="UniProtKB-KW"/>
</dbReference>
<dbReference type="Gene3D" id="3.90.1140.10">
    <property type="entry name" value="Cyclic phosphodiesterase"/>
    <property type="match status" value="1"/>
</dbReference>
<dbReference type="Pfam" id="PF13563">
    <property type="entry name" value="2_5_RNA_ligase2"/>
    <property type="match status" value="1"/>
</dbReference>
<name>A0ABU2N3A1_9ACTN</name>
<keyword evidence="2" id="KW-1185">Reference proteome</keyword>
<comment type="caution">
    <text evidence="1">The sequence shown here is derived from an EMBL/GenBank/DDBJ whole genome shotgun (WGS) entry which is preliminary data.</text>
</comment>
<keyword evidence="1" id="KW-0436">Ligase</keyword>
<gene>
    <name evidence="1" type="ORF">RM590_33915</name>
</gene>
<sequence>MDDFFARVTGRAWPWPAGREDYHWHILPPDSGLVRDKLMGPYREVTHHPGLEPVAPEWAHITVLHSGPVGEVTGPEITAITSRVRAACATVAPFTLTVDRPAVGTVAVELPARPGAPARRLWELTTEATREVIGGRYPVLPAVYYPHLTIAYADHRELHQTGANALVARSWDSGFGLRGAYTLAA</sequence>
<dbReference type="InterPro" id="IPR009097">
    <property type="entry name" value="Cyclic_Pdiesterase"/>
</dbReference>
<dbReference type="Proteomes" id="UP001183246">
    <property type="component" value="Unassembled WGS sequence"/>
</dbReference>